<dbReference type="InterPro" id="IPR005952">
    <property type="entry name" value="Phosphogly_mut1"/>
</dbReference>
<organism evidence="6 7">
    <name type="scientific">Lactiplantibacillus paraplantarum</name>
    <dbReference type="NCBI Taxonomy" id="60520"/>
    <lineage>
        <taxon>Bacteria</taxon>
        <taxon>Bacillati</taxon>
        <taxon>Bacillota</taxon>
        <taxon>Bacilli</taxon>
        <taxon>Lactobacillales</taxon>
        <taxon>Lactobacillaceae</taxon>
        <taxon>Lactiplantibacillus</taxon>
    </lineage>
</organism>
<dbReference type="EMBL" id="BDOR01000003">
    <property type="protein sequence ID" value="GBF01336.1"/>
    <property type="molecule type" value="Genomic_DNA"/>
</dbReference>
<comment type="caution">
    <text evidence="4">Lacks conserved residue(s) required for the propagation of feature annotation.</text>
</comment>
<dbReference type="PROSITE" id="PS00175">
    <property type="entry name" value="PG_MUTASE"/>
    <property type="match status" value="1"/>
</dbReference>
<evidence type="ECO:0000256" key="3">
    <source>
        <dbReference type="ARBA" id="ARBA00023235"/>
    </source>
</evidence>
<dbReference type="Pfam" id="PF00300">
    <property type="entry name" value="His_Phos_1"/>
    <property type="match status" value="1"/>
</dbReference>
<evidence type="ECO:0000313" key="6">
    <source>
        <dbReference type="EMBL" id="GBF01336.1"/>
    </source>
</evidence>
<feature type="active site" description="Tele-phosphohistidine intermediate" evidence="4">
    <location>
        <position position="14"/>
    </location>
</feature>
<dbReference type="SMART" id="SM00855">
    <property type="entry name" value="PGAM"/>
    <property type="match status" value="1"/>
</dbReference>
<keyword evidence="4" id="KW-0312">Gluconeogenesis</keyword>
<feature type="binding site" evidence="4">
    <location>
        <begin position="13"/>
        <end position="20"/>
    </location>
    <ligand>
        <name>substrate</name>
    </ligand>
</feature>
<feature type="binding site" evidence="4">
    <location>
        <begin position="92"/>
        <end position="95"/>
    </location>
    <ligand>
        <name>substrate</name>
    </ligand>
</feature>
<evidence type="ECO:0000256" key="1">
    <source>
        <dbReference type="ARBA" id="ARBA00006717"/>
    </source>
</evidence>
<dbReference type="NCBIfam" id="TIGR01258">
    <property type="entry name" value="pgm_1"/>
    <property type="match status" value="1"/>
</dbReference>
<comment type="caution">
    <text evidence="6">The sequence shown here is derived from an EMBL/GenBank/DDBJ whole genome shotgun (WGS) entry which is preliminary data.</text>
</comment>
<reference evidence="6 7" key="1">
    <citation type="submission" date="2017-04" db="EMBL/GenBank/DDBJ databases">
        <title>In vitro and in silico characterization of Lactobacillus paraplantarum D2-1, a starter culture for soymilk fermentation.</title>
        <authorList>
            <person name="Endo A."/>
            <person name="Sasaki F."/>
            <person name="Maeno S."/>
            <person name="Kanesaki Y."/>
            <person name="Kubota E."/>
            <person name="Torres G.A."/>
            <person name="Tomita S."/>
            <person name="Nakagawa J."/>
        </authorList>
    </citation>
    <scope>NUCLEOTIDE SEQUENCE [LARGE SCALE GENOMIC DNA]</scope>
    <source>
        <strain evidence="6 7">D2-1</strain>
    </source>
</reference>
<evidence type="ECO:0000256" key="4">
    <source>
        <dbReference type="HAMAP-Rule" id="MF_01039"/>
    </source>
</evidence>
<evidence type="ECO:0000313" key="7">
    <source>
        <dbReference type="Proteomes" id="UP000236162"/>
    </source>
</evidence>
<dbReference type="HAMAP" id="MF_01039">
    <property type="entry name" value="PGAM_GpmA"/>
    <property type="match status" value="1"/>
</dbReference>
<protein>
    <recommendedName>
        <fullName evidence="4 5">2,3-bisphosphoglycerate-dependent phosphoglycerate mutase</fullName>
        <shortName evidence="4">BPG-dependent PGAM</shortName>
        <shortName evidence="4">PGAM</shortName>
        <shortName evidence="4">Phosphoglyceromutase</shortName>
        <shortName evidence="4">dPGM</shortName>
        <ecNumber evidence="4 5">5.4.2.11</ecNumber>
    </recommendedName>
</protein>
<name>A0ABQ0N8H3_9LACO</name>
<comment type="function">
    <text evidence="4 5">Catalyzes the interconversion of 2-phosphoglycerate and 3-phosphoglycerate.</text>
</comment>
<keyword evidence="7" id="KW-1185">Reference proteome</keyword>
<dbReference type="Proteomes" id="UP000236162">
    <property type="component" value="Unassembled WGS sequence"/>
</dbReference>
<comment type="pathway">
    <text evidence="4 5">Carbohydrate degradation; glycolysis; pyruvate from D-glyceraldehyde 3-phosphate: step 3/5.</text>
</comment>
<evidence type="ECO:0000256" key="2">
    <source>
        <dbReference type="ARBA" id="ARBA00023152"/>
    </source>
</evidence>
<dbReference type="PANTHER" id="PTHR11931">
    <property type="entry name" value="PHOSPHOGLYCERATE MUTASE"/>
    <property type="match status" value="1"/>
</dbReference>
<feature type="binding site" evidence="4">
    <location>
        <position position="103"/>
    </location>
    <ligand>
        <name>substrate</name>
    </ligand>
</feature>
<feature type="site" description="Transition state stabilizer" evidence="4">
    <location>
        <position position="184"/>
    </location>
</feature>
<feature type="binding site" evidence="4">
    <location>
        <begin position="119"/>
        <end position="120"/>
    </location>
    <ligand>
        <name>substrate</name>
    </ligand>
</feature>
<feature type="binding site" evidence="4">
    <location>
        <position position="65"/>
    </location>
    <ligand>
        <name>substrate</name>
    </ligand>
</feature>
<dbReference type="SUPFAM" id="SSF53254">
    <property type="entry name" value="Phosphoglycerate mutase-like"/>
    <property type="match status" value="1"/>
</dbReference>
<dbReference type="CDD" id="cd07067">
    <property type="entry name" value="HP_PGM_like"/>
    <property type="match status" value="1"/>
</dbReference>
<comment type="similarity">
    <text evidence="1 4">Belongs to the phosphoglycerate mutase family. BPG-dependent PGAM subfamily.</text>
</comment>
<dbReference type="InterPro" id="IPR029033">
    <property type="entry name" value="His_PPase_superfam"/>
</dbReference>
<dbReference type="InterPro" id="IPR001345">
    <property type="entry name" value="PG/BPGM_mutase_AS"/>
</dbReference>
<accession>A0ABQ0N8H3</accession>
<gene>
    <name evidence="6" type="primary">gpmA_1</name>
    <name evidence="4" type="synonym">gpmA</name>
    <name evidence="6" type="ORF">LPPLD21_00846</name>
</gene>
<sequence>MVGGRMTELVLVRHGESTANRDNTYTGWSDVPLTTAGIAQAHQAGKRLRATGLQFGAVHTSVLKRAIVTANIMLAEIDQLWLPEYKTWRLNERHYGALRGQNKDTTRQEYGKAQVQQWRRSFNTVPPLLAPAELDHDRRYTKYGAAVEPRGESLKMAYDRIMPYWIDEIAPRLLAGQNQLVVAHGSTLRAMIKYLEHISDAGIDGVEVANGVPICYHLDSRLGVTGKDEY</sequence>
<dbReference type="EC" id="5.4.2.11" evidence="4 5"/>
<comment type="catalytic activity">
    <reaction evidence="4 5">
        <text>(2R)-2-phosphoglycerate = (2R)-3-phosphoglycerate</text>
        <dbReference type="Rhea" id="RHEA:15901"/>
        <dbReference type="ChEBI" id="CHEBI:58272"/>
        <dbReference type="ChEBI" id="CHEBI:58289"/>
        <dbReference type="EC" id="5.4.2.11"/>
    </reaction>
</comment>
<keyword evidence="3 4" id="KW-0413">Isomerase</keyword>
<evidence type="ECO:0000256" key="5">
    <source>
        <dbReference type="RuleBase" id="RU004512"/>
    </source>
</evidence>
<dbReference type="InterPro" id="IPR013078">
    <property type="entry name" value="His_Pase_superF_clade-1"/>
</dbReference>
<keyword evidence="2 4" id="KW-0324">Glycolysis</keyword>
<dbReference type="PIRSF" id="PIRSF000709">
    <property type="entry name" value="6PFK_2-Ptase"/>
    <property type="match status" value="1"/>
</dbReference>
<feature type="active site" description="Proton donor/acceptor" evidence="4">
    <location>
        <position position="92"/>
    </location>
</feature>
<proteinExistence type="inferred from homology"/>
<dbReference type="Gene3D" id="3.40.50.1240">
    <property type="entry name" value="Phosphoglycerate mutase-like"/>
    <property type="match status" value="1"/>
</dbReference>
<feature type="binding site" evidence="4">
    <location>
        <begin position="26"/>
        <end position="27"/>
    </location>
    <ligand>
        <name>substrate</name>
    </ligand>
</feature>